<dbReference type="PANTHER" id="PTHR12984:SF3">
    <property type="entry name" value="N-TERMINAL KINASE-LIKE PROTEIN"/>
    <property type="match status" value="1"/>
</dbReference>
<evidence type="ECO:0000256" key="1">
    <source>
        <dbReference type="ARBA" id="ARBA00038349"/>
    </source>
</evidence>
<feature type="compositionally biased region" description="Acidic residues" evidence="6">
    <location>
        <begin position="614"/>
        <end position="629"/>
    </location>
</feature>
<dbReference type="PANTHER" id="PTHR12984">
    <property type="entry name" value="SCY1-RELATED S/T PROTEIN KINASE-LIKE"/>
    <property type="match status" value="1"/>
</dbReference>
<dbReference type="Gene3D" id="1.10.510.10">
    <property type="entry name" value="Transferase(Phosphotransferase) domain 1"/>
    <property type="match status" value="1"/>
</dbReference>
<feature type="compositionally biased region" description="Low complexity" evidence="6">
    <location>
        <begin position="758"/>
        <end position="775"/>
    </location>
</feature>
<dbReference type="AlphaFoldDB" id="A0A6V7UGL2"/>
<evidence type="ECO:0000259" key="7">
    <source>
        <dbReference type="PROSITE" id="PS50011"/>
    </source>
</evidence>
<comment type="caution">
    <text evidence="8">The sequence shown here is derived from an EMBL/GenBank/DDBJ whole genome shotgun (WGS) entry which is preliminary data.</text>
</comment>
<dbReference type="SUPFAM" id="SSF48371">
    <property type="entry name" value="ARM repeat"/>
    <property type="match status" value="1"/>
</dbReference>
<accession>A0A6V7UGL2</accession>
<evidence type="ECO:0000256" key="3">
    <source>
        <dbReference type="ARBA" id="ARBA00042347"/>
    </source>
</evidence>
<dbReference type="InterPro" id="IPR000719">
    <property type="entry name" value="Prot_kinase_dom"/>
</dbReference>
<feature type="region of interest" description="Disordered" evidence="6">
    <location>
        <begin position="743"/>
        <end position="838"/>
    </location>
</feature>
<feature type="region of interest" description="Disordered" evidence="6">
    <location>
        <begin position="640"/>
        <end position="659"/>
    </location>
</feature>
<dbReference type="PROSITE" id="PS50011">
    <property type="entry name" value="PROTEIN_KINASE_DOM"/>
    <property type="match status" value="1"/>
</dbReference>
<evidence type="ECO:0000256" key="2">
    <source>
        <dbReference type="ARBA" id="ARBA00040972"/>
    </source>
</evidence>
<dbReference type="GO" id="GO:0005524">
    <property type="term" value="F:ATP binding"/>
    <property type="evidence" value="ECO:0007669"/>
    <property type="project" value="InterPro"/>
</dbReference>
<feature type="compositionally biased region" description="Basic and acidic residues" evidence="6">
    <location>
        <begin position="815"/>
        <end position="832"/>
    </location>
</feature>
<comment type="similarity">
    <text evidence="1">Belongs to the protein kinase superfamily.</text>
</comment>
<feature type="region of interest" description="Disordered" evidence="6">
    <location>
        <begin position="687"/>
        <end position="710"/>
    </location>
</feature>
<feature type="domain" description="Protein kinase" evidence="7">
    <location>
        <begin position="1"/>
        <end position="345"/>
    </location>
</feature>
<feature type="repeat" description="HEAT" evidence="5">
    <location>
        <begin position="357"/>
        <end position="395"/>
    </location>
</feature>
<dbReference type="Proteomes" id="UP000580250">
    <property type="component" value="Unassembled WGS sequence"/>
</dbReference>
<dbReference type="Gene3D" id="3.30.200.20">
    <property type="entry name" value="Phosphorylase Kinase, domain 1"/>
    <property type="match status" value="1"/>
</dbReference>
<feature type="repeat" description="HEAT" evidence="5">
    <location>
        <begin position="475"/>
        <end position="513"/>
    </location>
</feature>
<evidence type="ECO:0000256" key="5">
    <source>
        <dbReference type="PROSITE-ProRule" id="PRU00103"/>
    </source>
</evidence>
<reference evidence="8 9" key="1">
    <citation type="submission" date="2020-08" db="EMBL/GenBank/DDBJ databases">
        <authorList>
            <person name="Koutsovoulos G."/>
            <person name="Danchin GJ E."/>
        </authorList>
    </citation>
    <scope>NUCLEOTIDE SEQUENCE [LARGE SCALE GENOMIC DNA]</scope>
</reference>
<feature type="compositionally biased region" description="Basic residues" evidence="6">
    <location>
        <begin position="748"/>
        <end position="757"/>
    </location>
</feature>
<dbReference type="OrthoDB" id="447103at2759"/>
<evidence type="ECO:0000256" key="4">
    <source>
        <dbReference type="ARBA" id="ARBA00056114"/>
    </source>
</evidence>
<protein>
    <recommendedName>
        <fullName evidence="2">N-terminal kinase-like protein</fullName>
    </recommendedName>
    <alternativeName>
        <fullName evidence="3">SCY1-like protein 1</fullName>
    </alternativeName>
</protein>
<dbReference type="InterPro" id="IPR011989">
    <property type="entry name" value="ARM-like"/>
</dbReference>
<dbReference type="InterPro" id="IPR016024">
    <property type="entry name" value="ARM-type_fold"/>
</dbReference>
<evidence type="ECO:0000256" key="6">
    <source>
        <dbReference type="SAM" id="MobiDB-lite"/>
    </source>
</evidence>
<dbReference type="EMBL" id="CAJEWN010000061">
    <property type="protein sequence ID" value="CAD2156289.1"/>
    <property type="molecule type" value="Genomic_DNA"/>
</dbReference>
<name>A0A6V7UGL2_MELEN</name>
<dbReference type="InterPro" id="IPR051177">
    <property type="entry name" value="CIK-Related_Protein"/>
</dbReference>
<comment type="function">
    <text evidence="4">Regulates COPI-mediated retrograde protein traffic at the interface between the Golgi apparatus and the endoplasmic reticulum. Involved in the maintenance of the Golgi apparatus morphology.</text>
</comment>
<dbReference type="Gene3D" id="1.25.10.10">
    <property type="entry name" value="Leucine-rich Repeat Variant"/>
    <property type="match status" value="1"/>
</dbReference>
<evidence type="ECO:0000313" key="9">
    <source>
        <dbReference type="Proteomes" id="UP000580250"/>
    </source>
</evidence>
<sequence>MSSVLSSFFSRDPRTSFPYSLPTETFTVLTQEQINVGKSLKKSEPQEKATCFWTLNANSTSLKIQAQKLKTLRHPNVLAYLDSLEVEGSFYLITEPCRPLAYYLSETKLTSTQLELVVSWGLYQVLNCLKFLHNEAKLSQNNMRNAIFVTSSGDWKLAAFQSSGSLSSPQVDLNDLASVVLQIFTKNDSLDISSPTALSKIPKRIHPLYKRLCAKSRAVMTVGDILNECRANGGFMKNKFVDTLLFLDEFQLREAPEKQSFFVRLNTNLEPFPEDIARNKILPKLIHTYEYGDAGAHILLPMFKLGKLLDEDEYQQRIVPCLVKLFSSSDRTTRVKLLEKIDEFSCRLKPQVVNDKIYPNLITGFLDSNSAVRESTVKAIVSFADKLNYNNLNNDLMKYLAKLQGSDPEPSIRTNTTICLGKIGCFIDASHRQRILISAFTRALKDPFPPARLSGVIALSATQQYFSLNEVAQKVLPNLSPLAVDPEKQVRDQTFKALSGFLEKLQKASDNPELIAEMEAQVKAGGKVGLLSGDKVPHWAGWAIKAISGKFYKSTTTPTPETTTIEQQNVREASSTKIENEKNISKGNVVNKMEDKKEVTQNINKNSAAISDGWGDEELSENEVEEEEENIKNIGKINKNTRNISNEDDDWGNSGGGTCAIDADSWESINDEEATLTSNIKSSLEIKSATSSKKPSPPITKGTTTASSTGGKALKLGAVKMTHRQTQQQKDVDLLLFGEEEEEYHQQQKIHQHHQQPKKPSITKSSITSSSNNSNYGDEEEFNLNSNFGGGGGGGNFATTILARQKSPTIPSNTEKWKKNEVEKSKTTKIDTTDWQSW</sequence>
<proteinExistence type="inferred from homology"/>
<dbReference type="SUPFAM" id="SSF56112">
    <property type="entry name" value="Protein kinase-like (PK-like)"/>
    <property type="match status" value="1"/>
</dbReference>
<evidence type="ECO:0000313" key="8">
    <source>
        <dbReference type="EMBL" id="CAD2156289.1"/>
    </source>
</evidence>
<dbReference type="GO" id="GO:0004672">
    <property type="term" value="F:protein kinase activity"/>
    <property type="evidence" value="ECO:0007669"/>
    <property type="project" value="InterPro"/>
</dbReference>
<gene>
    <name evidence="8" type="ORF">MENT_LOCUS12199</name>
</gene>
<organism evidence="8 9">
    <name type="scientific">Meloidogyne enterolobii</name>
    <name type="common">Root-knot nematode worm</name>
    <name type="synonym">Meloidogyne mayaguensis</name>
    <dbReference type="NCBI Taxonomy" id="390850"/>
    <lineage>
        <taxon>Eukaryota</taxon>
        <taxon>Metazoa</taxon>
        <taxon>Ecdysozoa</taxon>
        <taxon>Nematoda</taxon>
        <taxon>Chromadorea</taxon>
        <taxon>Rhabditida</taxon>
        <taxon>Tylenchina</taxon>
        <taxon>Tylenchomorpha</taxon>
        <taxon>Tylenchoidea</taxon>
        <taxon>Meloidogynidae</taxon>
        <taxon>Meloidogyninae</taxon>
        <taxon>Meloidogyne</taxon>
    </lineage>
</organism>
<dbReference type="PROSITE" id="PS50077">
    <property type="entry name" value="HEAT_REPEAT"/>
    <property type="match status" value="2"/>
</dbReference>
<dbReference type="InterPro" id="IPR011009">
    <property type="entry name" value="Kinase-like_dom_sf"/>
</dbReference>
<dbReference type="InterPro" id="IPR021133">
    <property type="entry name" value="HEAT_type_2"/>
</dbReference>
<feature type="region of interest" description="Disordered" evidence="6">
    <location>
        <begin position="609"/>
        <end position="631"/>
    </location>
</feature>